<feature type="region of interest" description="Disordered" evidence="1">
    <location>
        <begin position="162"/>
        <end position="186"/>
    </location>
</feature>
<accession>A0A9P5TJC4</accession>
<evidence type="ECO:0000313" key="2">
    <source>
        <dbReference type="EMBL" id="KAF8882041.1"/>
    </source>
</evidence>
<evidence type="ECO:0000313" key="3">
    <source>
        <dbReference type="Proteomes" id="UP000724874"/>
    </source>
</evidence>
<feature type="region of interest" description="Disordered" evidence="1">
    <location>
        <begin position="19"/>
        <end position="112"/>
    </location>
</feature>
<keyword evidence="3" id="KW-1185">Reference proteome</keyword>
<organism evidence="2 3">
    <name type="scientific">Gymnopilus junonius</name>
    <name type="common">Spectacular rustgill mushroom</name>
    <name type="synonym">Gymnopilus spectabilis subsp. junonius</name>
    <dbReference type="NCBI Taxonomy" id="109634"/>
    <lineage>
        <taxon>Eukaryota</taxon>
        <taxon>Fungi</taxon>
        <taxon>Dikarya</taxon>
        <taxon>Basidiomycota</taxon>
        <taxon>Agaricomycotina</taxon>
        <taxon>Agaricomycetes</taxon>
        <taxon>Agaricomycetidae</taxon>
        <taxon>Agaricales</taxon>
        <taxon>Agaricineae</taxon>
        <taxon>Hymenogastraceae</taxon>
        <taxon>Gymnopilus</taxon>
    </lineage>
</organism>
<gene>
    <name evidence="2" type="ORF">CPB84DRAFT_1751009</name>
</gene>
<dbReference type="Proteomes" id="UP000724874">
    <property type="component" value="Unassembled WGS sequence"/>
</dbReference>
<reference evidence="2" key="1">
    <citation type="submission" date="2020-11" db="EMBL/GenBank/DDBJ databases">
        <authorList>
            <consortium name="DOE Joint Genome Institute"/>
            <person name="Ahrendt S."/>
            <person name="Riley R."/>
            <person name="Andreopoulos W."/>
            <person name="LaButti K."/>
            <person name="Pangilinan J."/>
            <person name="Ruiz-duenas F.J."/>
            <person name="Barrasa J.M."/>
            <person name="Sanchez-Garcia M."/>
            <person name="Camarero S."/>
            <person name="Miyauchi S."/>
            <person name="Serrano A."/>
            <person name="Linde D."/>
            <person name="Babiker R."/>
            <person name="Drula E."/>
            <person name="Ayuso-Fernandez I."/>
            <person name="Pacheco R."/>
            <person name="Padilla G."/>
            <person name="Ferreira P."/>
            <person name="Barriuso J."/>
            <person name="Kellner H."/>
            <person name="Castanera R."/>
            <person name="Alfaro M."/>
            <person name="Ramirez L."/>
            <person name="Pisabarro A.G."/>
            <person name="Kuo A."/>
            <person name="Tritt A."/>
            <person name="Lipzen A."/>
            <person name="He G."/>
            <person name="Yan M."/>
            <person name="Ng V."/>
            <person name="Cullen D."/>
            <person name="Martin F."/>
            <person name="Rosso M.-N."/>
            <person name="Henrissat B."/>
            <person name="Hibbett D."/>
            <person name="Martinez A.T."/>
            <person name="Grigoriev I.V."/>
        </authorList>
    </citation>
    <scope>NUCLEOTIDE SEQUENCE</scope>
    <source>
        <strain evidence="2">AH 44721</strain>
    </source>
</reference>
<sequence length="493" mass="55079">MAPVTRLILDFNRWLAPNPFNTGPPIPQLSQPFGTEDTPWTTSTFRAVESDSQRSDTSTPDLTNSPSSTVSSLEDEGIRRIFSPSRYQGFDGADVPGCSNTAPQHPRKDELNPHAVPFVPSFITYSGIHNPISNWVDPSLSYAPPPLELGVQLFNLVDPPLEDPEQTPVFEDSPHPETISQLPLDPPGIPYPPIYSTPQPRPEGPTPECPPPQYLPVLLDALKPGRTSREREVLAGVIVNIVDDWNIDSLLELAERVAMEASNPTLHATLDTMEIREIPRTPFQNSLMIYSIEAAEEPTHETKVAELAAGLNMHFNRHHREVGQFFTWNLREIVLTRLINFWDYEKPQAITLASNQPLIMFNPHSHVLMKKLESVEHVEALAHLVLGCGPTFWKPVDVGSGPSLANPPANPCTVPENTMVLQHDDLDSEKLQMHVKENINLFLTGLEANLLGRRLKDEDSVVGQPWERGRLLKTIQEIVDVVKYRESIILTGR</sequence>
<name>A0A9P5TJC4_GYMJU</name>
<dbReference type="AlphaFoldDB" id="A0A9P5TJC4"/>
<feature type="compositionally biased region" description="Polar residues" evidence="1">
    <location>
        <begin position="28"/>
        <end position="45"/>
    </location>
</feature>
<dbReference type="OrthoDB" id="3071225at2759"/>
<comment type="caution">
    <text evidence="2">The sequence shown here is derived from an EMBL/GenBank/DDBJ whole genome shotgun (WGS) entry which is preliminary data.</text>
</comment>
<proteinExistence type="predicted"/>
<protein>
    <submittedName>
        <fullName evidence="2">Uncharacterized protein</fullName>
    </submittedName>
</protein>
<dbReference type="EMBL" id="JADNYJ010000126">
    <property type="protein sequence ID" value="KAF8882041.1"/>
    <property type="molecule type" value="Genomic_DNA"/>
</dbReference>
<evidence type="ECO:0000256" key="1">
    <source>
        <dbReference type="SAM" id="MobiDB-lite"/>
    </source>
</evidence>
<feature type="compositionally biased region" description="Polar residues" evidence="1">
    <location>
        <begin position="55"/>
        <end position="72"/>
    </location>
</feature>